<proteinExistence type="predicted"/>
<sequence length="115" mass="12677">MGVQTDVCVWLSMRMVEGRSVGCLVGCGYTGRQDSRCAGVLGMQMYMRMCGSKGGLVHMWHVGGQWETLSTLSKWTPSQRASMSTSGQALYQEFLKDYAASAILALERCLVRVKL</sequence>
<dbReference type="Proteomes" id="UP001642487">
    <property type="component" value="Chromosome 10"/>
</dbReference>
<accession>A0ABP0XUR3</accession>
<organism evidence="1 2">
    <name type="scientific">Citrullus colocynthis</name>
    <name type="common">colocynth</name>
    <dbReference type="NCBI Taxonomy" id="252529"/>
    <lineage>
        <taxon>Eukaryota</taxon>
        <taxon>Viridiplantae</taxon>
        <taxon>Streptophyta</taxon>
        <taxon>Embryophyta</taxon>
        <taxon>Tracheophyta</taxon>
        <taxon>Spermatophyta</taxon>
        <taxon>Magnoliopsida</taxon>
        <taxon>eudicotyledons</taxon>
        <taxon>Gunneridae</taxon>
        <taxon>Pentapetalae</taxon>
        <taxon>rosids</taxon>
        <taxon>fabids</taxon>
        <taxon>Cucurbitales</taxon>
        <taxon>Cucurbitaceae</taxon>
        <taxon>Benincaseae</taxon>
        <taxon>Citrullus</taxon>
    </lineage>
</organism>
<evidence type="ECO:0000313" key="2">
    <source>
        <dbReference type="Proteomes" id="UP001642487"/>
    </source>
</evidence>
<gene>
    <name evidence="1" type="ORF">CITCOLO1_LOCUS3529</name>
</gene>
<reference evidence="1 2" key="1">
    <citation type="submission" date="2024-03" db="EMBL/GenBank/DDBJ databases">
        <authorList>
            <person name="Gkanogiannis A."/>
            <person name="Becerra Lopez-Lavalle L."/>
        </authorList>
    </citation>
    <scope>NUCLEOTIDE SEQUENCE [LARGE SCALE GENOMIC DNA]</scope>
</reference>
<evidence type="ECO:0000313" key="1">
    <source>
        <dbReference type="EMBL" id="CAK9311859.1"/>
    </source>
</evidence>
<keyword evidence="2" id="KW-1185">Reference proteome</keyword>
<protein>
    <submittedName>
        <fullName evidence="1">Uncharacterized protein</fullName>
    </submittedName>
</protein>
<dbReference type="EMBL" id="OZ021744">
    <property type="protein sequence ID" value="CAK9311859.1"/>
    <property type="molecule type" value="Genomic_DNA"/>
</dbReference>
<name>A0ABP0XUR3_9ROSI</name>